<comment type="caution">
    <text evidence="1">The sequence shown here is derived from an EMBL/GenBank/DDBJ whole genome shotgun (WGS) entry which is preliminary data.</text>
</comment>
<proteinExistence type="predicted"/>
<dbReference type="EMBL" id="JACHJT010000001">
    <property type="protein sequence ID" value="MBB4930397.1"/>
    <property type="molecule type" value="Genomic_DNA"/>
</dbReference>
<dbReference type="AlphaFoldDB" id="A0A7W7RE96"/>
<organism evidence="1 2">
    <name type="scientific">Lipingzhangella halophila</name>
    <dbReference type="NCBI Taxonomy" id="1783352"/>
    <lineage>
        <taxon>Bacteria</taxon>
        <taxon>Bacillati</taxon>
        <taxon>Actinomycetota</taxon>
        <taxon>Actinomycetes</taxon>
        <taxon>Streptosporangiales</taxon>
        <taxon>Nocardiopsidaceae</taxon>
        <taxon>Lipingzhangella</taxon>
    </lineage>
</organism>
<evidence type="ECO:0000313" key="1">
    <source>
        <dbReference type="EMBL" id="MBB4930397.1"/>
    </source>
</evidence>
<gene>
    <name evidence="1" type="ORF">F4561_001217</name>
</gene>
<dbReference type="Proteomes" id="UP000523007">
    <property type="component" value="Unassembled WGS sequence"/>
</dbReference>
<reference evidence="1 2" key="1">
    <citation type="submission" date="2020-08" db="EMBL/GenBank/DDBJ databases">
        <title>Sequencing the genomes of 1000 actinobacteria strains.</title>
        <authorList>
            <person name="Klenk H.-P."/>
        </authorList>
    </citation>
    <scope>NUCLEOTIDE SEQUENCE [LARGE SCALE GENOMIC DNA]</scope>
    <source>
        <strain evidence="1 2">DSM 102030</strain>
    </source>
</reference>
<dbReference type="RefSeq" id="WP_184575560.1">
    <property type="nucleotide sequence ID" value="NZ_JACHJT010000001.1"/>
</dbReference>
<protein>
    <submittedName>
        <fullName evidence="1">Uncharacterized protein</fullName>
    </submittedName>
</protein>
<evidence type="ECO:0000313" key="2">
    <source>
        <dbReference type="Proteomes" id="UP000523007"/>
    </source>
</evidence>
<accession>A0A7W7RE96</accession>
<name>A0A7W7RE96_9ACTN</name>
<sequence>MGGHGEFELVIDDIQDYPSVAFPRHQCSEPLNHPCGAAEENVSVHDGLLGSVIGQGIGVTSDRSSAGAAYPDICAFYELSFQKRTYVNRIT</sequence>
<keyword evidence="2" id="KW-1185">Reference proteome</keyword>